<dbReference type="InterPro" id="IPR009045">
    <property type="entry name" value="Zn_M74/Hedgehog-like"/>
</dbReference>
<organism evidence="1 2">
    <name type="scientific">Acidovorax facilis</name>
    <dbReference type="NCBI Taxonomy" id="12917"/>
    <lineage>
        <taxon>Bacteria</taxon>
        <taxon>Pseudomonadati</taxon>
        <taxon>Pseudomonadota</taxon>
        <taxon>Betaproteobacteria</taxon>
        <taxon>Burkholderiales</taxon>
        <taxon>Comamonadaceae</taxon>
        <taxon>Acidovorax</taxon>
    </lineage>
</organism>
<dbReference type="Proteomes" id="UP001595693">
    <property type="component" value="Unassembled WGS sequence"/>
</dbReference>
<evidence type="ECO:0000313" key="1">
    <source>
        <dbReference type="EMBL" id="MFC3937558.1"/>
    </source>
</evidence>
<keyword evidence="2" id="KW-1185">Reference proteome</keyword>
<dbReference type="EMBL" id="JBHSAJ010000068">
    <property type="protein sequence ID" value="MFC3937558.1"/>
    <property type="molecule type" value="Genomic_DNA"/>
</dbReference>
<proteinExistence type="predicted"/>
<evidence type="ECO:0000313" key="2">
    <source>
        <dbReference type="Proteomes" id="UP001595693"/>
    </source>
</evidence>
<dbReference type="SUPFAM" id="SSF55166">
    <property type="entry name" value="Hedgehog/DD-peptidase"/>
    <property type="match status" value="1"/>
</dbReference>
<reference evidence="2" key="1">
    <citation type="journal article" date="2019" name="Int. J. Syst. Evol. Microbiol.">
        <title>The Global Catalogue of Microorganisms (GCM) 10K type strain sequencing project: providing services to taxonomists for standard genome sequencing and annotation.</title>
        <authorList>
            <consortium name="The Broad Institute Genomics Platform"/>
            <consortium name="The Broad Institute Genome Sequencing Center for Infectious Disease"/>
            <person name="Wu L."/>
            <person name="Ma J."/>
        </authorList>
    </citation>
    <scope>NUCLEOTIDE SEQUENCE [LARGE SCALE GENOMIC DNA]</scope>
    <source>
        <strain evidence="2">CCUG 2113</strain>
    </source>
</reference>
<dbReference type="RefSeq" id="WP_055393379.1">
    <property type="nucleotide sequence ID" value="NZ_JAMXAX010000089.1"/>
</dbReference>
<dbReference type="Gene3D" id="3.30.1380.10">
    <property type="match status" value="1"/>
</dbReference>
<sequence>MQRFEPHVFPSGTALAGAPVGSRWLPLALALLMAACVHSPQAAVPELQPAEVHVASPCSETPSARAALQRVGQELQAQGMVLQATCPATGGGWVVQVRVVDGMKASKVVRGPLADGHDVDMGTPAGAALAGAESAAQGFSPDVLHNRAWLRATMARHQFENTPDAWWHFALRGAATVHTADADLAAR</sequence>
<comment type="caution">
    <text evidence="1">The sequence shown here is derived from an EMBL/GenBank/DDBJ whole genome shotgun (WGS) entry which is preliminary data.</text>
</comment>
<accession>A0ABV8DH40</accession>
<name>A0ABV8DH40_9BURK</name>
<gene>
    <name evidence="1" type="ORF">ACFOW3_23285</name>
</gene>
<protein>
    <submittedName>
        <fullName evidence="1">M15 family metallopeptidase</fullName>
    </submittedName>
</protein>